<dbReference type="GO" id="GO:0008270">
    <property type="term" value="F:zinc ion binding"/>
    <property type="evidence" value="ECO:0007669"/>
    <property type="project" value="UniProtKB-KW"/>
</dbReference>
<evidence type="ECO:0000259" key="13">
    <source>
        <dbReference type="PROSITE" id="PS50157"/>
    </source>
</evidence>
<evidence type="ECO:0000256" key="10">
    <source>
        <dbReference type="ARBA" id="ARBA00023242"/>
    </source>
</evidence>
<proteinExistence type="evidence at transcript level"/>
<evidence type="ECO:0000256" key="12">
    <source>
        <dbReference type="SAM" id="MobiDB-lite"/>
    </source>
</evidence>
<dbReference type="PANTHER" id="PTHR23234">
    <property type="entry name" value="ZNF44 PROTEIN"/>
    <property type="match status" value="1"/>
</dbReference>
<evidence type="ECO:0000256" key="7">
    <source>
        <dbReference type="ARBA" id="ARBA00023015"/>
    </source>
</evidence>
<evidence type="ECO:0000256" key="8">
    <source>
        <dbReference type="ARBA" id="ARBA00023125"/>
    </source>
</evidence>
<feature type="domain" description="C2H2-type" evidence="13">
    <location>
        <begin position="149"/>
        <end position="176"/>
    </location>
</feature>
<accession>A0A8E5JT78</accession>
<reference evidence="14" key="1">
    <citation type="journal article" date="2021" name="J. Neurophysiol.">
        <title>Gene transcription changes in a locust model of noise-induced deafness.</title>
        <authorList>
            <person name="French A.S."/>
            <person name="Warren B."/>
        </authorList>
    </citation>
    <scope>NUCLEOTIDE SEQUENCE</scope>
</reference>
<feature type="domain" description="C2H2-type" evidence="13">
    <location>
        <begin position="177"/>
        <end position="204"/>
    </location>
</feature>
<dbReference type="GO" id="GO:0003677">
    <property type="term" value="F:DNA binding"/>
    <property type="evidence" value="ECO:0007669"/>
    <property type="project" value="UniProtKB-KW"/>
</dbReference>
<evidence type="ECO:0000256" key="3">
    <source>
        <dbReference type="ARBA" id="ARBA00022723"/>
    </source>
</evidence>
<dbReference type="FunFam" id="3.30.160.60:FF:001289">
    <property type="entry name" value="Zinc finger protein 574"/>
    <property type="match status" value="1"/>
</dbReference>
<evidence type="ECO:0000256" key="11">
    <source>
        <dbReference type="PROSITE-ProRule" id="PRU00042"/>
    </source>
</evidence>
<keyword evidence="3" id="KW-0479">Metal-binding</keyword>
<feature type="domain" description="C2H2-type" evidence="13">
    <location>
        <begin position="261"/>
        <end position="288"/>
    </location>
</feature>
<dbReference type="InterPro" id="IPR013087">
    <property type="entry name" value="Znf_C2H2_type"/>
</dbReference>
<dbReference type="OrthoDB" id="6077919at2759"/>
<sequence>MEHDGLHTTQVSENMAVDQQKPKVEETEELPATQPFEFVCVKEEQPEEDYEVKPVASEVYHSEDRGSVHERPPNPAADDNSVPVQEAALHAETPAYLTDDSNYTTLPEESECDGNKLWNSNYSEHDSTLSRLRLALKKKRRSRTGEKSYPCNECGKSFPKPCQLKYHMRKHTGERPYICGICGKTFAKTAHLNVHNRTHTGEKPFKCDVCGKSFPDSGKQKRHMRSHAGEKPYVCDICGKCYTVHGSLTSHKRSHTGENAYKCDVCNKTFPRPSVLKVHMRSHTGEKPHECGVCGKGFTQFGNLKRHLHSHIMGSRLSSVMVSTAE</sequence>
<keyword evidence="7" id="KW-0805">Transcription regulation</keyword>
<keyword evidence="6" id="KW-0862">Zinc</keyword>
<dbReference type="FunFam" id="3.30.160.60:FF:000097">
    <property type="entry name" value="Zinc finger protein"/>
    <property type="match status" value="1"/>
</dbReference>
<feature type="domain" description="C2H2-type" evidence="13">
    <location>
        <begin position="205"/>
        <end position="232"/>
    </location>
</feature>
<keyword evidence="5 11" id="KW-0863">Zinc-finger</keyword>
<dbReference type="PROSITE" id="PS00028">
    <property type="entry name" value="ZINC_FINGER_C2H2_1"/>
    <property type="match status" value="6"/>
</dbReference>
<evidence type="ECO:0000256" key="5">
    <source>
        <dbReference type="ARBA" id="ARBA00022771"/>
    </source>
</evidence>
<evidence type="ECO:0000256" key="4">
    <source>
        <dbReference type="ARBA" id="ARBA00022737"/>
    </source>
</evidence>
<protein>
    <submittedName>
        <fullName evidence="14">Zind finger protein 271-like protein</fullName>
    </submittedName>
</protein>
<dbReference type="GO" id="GO:0006357">
    <property type="term" value="P:regulation of transcription by RNA polymerase II"/>
    <property type="evidence" value="ECO:0007669"/>
    <property type="project" value="UniProtKB-ARBA"/>
</dbReference>
<dbReference type="FunFam" id="3.30.160.60:FF:000290">
    <property type="entry name" value="Zinc finger protein 697 isoform X1"/>
    <property type="match status" value="1"/>
</dbReference>
<organism evidence="14">
    <name type="scientific">Schistocerca gregaria</name>
    <name type="common">Desert locust</name>
    <name type="synonym">Gryllus gregarius</name>
    <dbReference type="NCBI Taxonomy" id="7010"/>
    <lineage>
        <taxon>Eukaryota</taxon>
        <taxon>Metazoa</taxon>
        <taxon>Ecdysozoa</taxon>
        <taxon>Arthropoda</taxon>
        <taxon>Hexapoda</taxon>
        <taxon>Insecta</taxon>
        <taxon>Pterygota</taxon>
        <taxon>Neoptera</taxon>
        <taxon>Polyneoptera</taxon>
        <taxon>Orthoptera</taxon>
        <taxon>Caelifera</taxon>
        <taxon>Acrididea</taxon>
        <taxon>Acridomorpha</taxon>
        <taxon>Acridoidea</taxon>
        <taxon>Acrididae</taxon>
        <taxon>Cyrtacanthacridinae</taxon>
        <taxon>Schistocerca</taxon>
    </lineage>
</organism>
<dbReference type="SMART" id="SM00355">
    <property type="entry name" value="ZnF_C2H2"/>
    <property type="match status" value="6"/>
</dbReference>
<dbReference type="InterPro" id="IPR050758">
    <property type="entry name" value="Znf_C2H2-type"/>
</dbReference>
<evidence type="ECO:0000256" key="6">
    <source>
        <dbReference type="ARBA" id="ARBA00022833"/>
    </source>
</evidence>
<evidence type="ECO:0000256" key="9">
    <source>
        <dbReference type="ARBA" id="ARBA00023163"/>
    </source>
</evidence>
<dbReference type="FunFam" id="3.30.160.60:FF:000065">
    <property type="entry name" value="B-cell CLL/lymphoma 6, member B"/>
    <property type="match status" value="1"/>
</dbReference>
<dbReference type="FunFam" id="3.30.160.60:FF:002343">
    <property type="entry name" value="Zinc finger protein 33A"/>
    <property type="match status" value="2"/>
</dbReference>
<feature type="region of interest" description="Disordered" evidence="12">
    <location>
        <begin position="1"/>
        <end position="81"/>
    </location>
</feature>
<keyword evidence="8" id="KW-0238">DNA-binding</keyword>
<dbReference type="PROSITE" id="PS50157">
    <property type="entry name" value="ZINC_FINGER_C2H2_2"/>
    <property type="match status" value="6"/>
</dbReference>
<keyword evidence="4" id="KW-0677">Repeat</keyword>
<name>A0A8E5JT78_SCHGR</name>
<dbReference type="PANTHER" id="PTHR23234:SF10">
    <property type="entry name" value="RIKEN CDNA 6720489N17 GENE-RELATED"/>
    <property type="match status" value="1"/>
</dbReference>
<dbReference type="Pfam" id="PF00096">
    <property type="entry name" value="zf-C2H2"/>
    <property type="match status" value="6"/>
</dbReference>
<evidence type="ECO:0000256" key="2">
    <source>
        <dbReference type="ARBA" id="ARBA00004123"/>
    </source>
</evidence>
<keyword evidence="9" id="KW-0804">Transcription</keyword>
<dbReference type="GO" id="GO:0005634">
    <property type="term" value="C:nucleus"/>
    <property type="evidence" value="ECO:0007669"/>
    <property type="project" value="UniProtKB-SubCell"/>
</dbReference>
<comment type="function">
    <text evidence="1">May be involved in transcriptional regulation.</text>
</comment>
<dbReference type="EMBL" id="MW962564">
    <property type="protein sequence ID" value="QVD39330.1"/>
    <property type="molecule type" value="mRNA"/>
</dbReference>
<dbReference type="AlphaFoldDB" id="A0A8E5JT78"/>
<dbReference type="InterPro" id="IPR036236">
    <property type="entry name" value="Znf_C2H2_sf"/>
</dbReference>
<evidence type="ECO:0000313" key="14">
    <source>
        <dbReference type="EMBL" id="QVD39330.1"/>
    </source>
</evidence>
<keyword evidence="10" id="KW-0539">Nucleus</keyword>
<dbReference type="Gene3D" id="3.30.160.60">
    <property type="entry name" value="Classic Zinc Finger"/>
    <property type="match status" value="6"/>
</dbReference>
<feature type="domain" description="C2H2-type" evidence="13">
    <location>
        <begin position="289"/>
        <end position="311"/>
    </location>
</feature>
<feature type="compositionally biased region" description="Basic and acidic residues" evidence="12">
    <location>
        <begin position="60"/>
        <end position="72"/>
    </location>
</feature>
<evidence type="ECO:0000256" key="1">
    <source>
        <dbReference type="ARBA" id="ARBA00003767"/>
    </source>
</evidence>
<feature type="domain" description="C2H2-type" evidence="13">
    <location>
        <begin position="233"/>
        <end position="260"/>
    </location>
</feature>
<dbReference type="SUPFAM" id="SSF57667">
    <property type="entry name" value="beta-beta-alpha zinc fingers"/>
    <property type="match status" value="3"/>
</dbReference>
<comment type="subcellular location">
    <subcellularLocation>
        <location evidence="2">Nucleus</location>
    </subcellularLocation>
</comment>